<proteinExistence type="predicted"/>
<reference evidence="3" key="1">
    <citation type="submission" date="2016-11" db="EMBL/GenBank/DDBJ databases">
        <authorList>
            <person name="Varghese N."/>
            <person name="Submissions S."/>
        </authorList>
    </citation>
    <scope>NUCLEOTIDE SEQUENCE [LARGE SCALE GENOMIC DNA]</scope>
    <source>
        <strain evidence="3">DSM 8595</strain>
    </source>
</reference>
<dbReference type="PANTHER" id="PTHR48079">
    <property type="entry name" value="PROTEIN YEEZ"/>
    <property type="match status" value="1"/>
</dbReference>
<dbReference type="Gene3D" id="3.40.50.720">
    <property type="entry name" value="NAD(P)-binding Rossmann-like Domain"/>
    <property type="match status" value="1"/>
</dbReference>
<evidence type="ECO:0000313" key="2">
    <source>
        <dbReference type="EMBL" id="SIN70856.1"/>
    </source>
</evidence>
<dbReference type="InterPro" id="IPR051783">
    <property type="entry name" value="NAD(P)-dependent_oxidoreduct"/>
</dbReference>
<dbReference type="AlphaFoldDB" id="A0A1N6DJF2"/>
<dbReference type="RefSeq" id="WP_074258623.1">
    <property type="nucleotide sequence ID" value="NZ_FSRJ01000001.1"/>
</dbReference>
<sequence length="311" mass="32229">MRVFIAGATGAIGSKLVPLLLADGHEVFGTTTRPERVAAIDATGAHGLVMDGLDAASVRAAVLEARPDVIVHELTALGGGVSDLKHFDRTFATTNELRTRATDHLLAAGAEVGDVRFIAQSYAGWPYERTGGAVKTEEDPLDPTPTDASKESLAAIRYVEEAATGAGGLALRYGALYGPGQALGRGGEMVTMLEAGKLPLVGSGTGITSFCHTDDAASATAAAVLRGAPGVYNVVDDEPAPVSEWLPALAEAIGAKPPMHVPAWVAKPLIGEHGVSMMTKARGASNAKAKRELGWTPTWPSWREGFRTGLG</sequence>
<dbReference type="SUPFAM" id="SSF51735">
    <property type="entry name" value="NAD(P)-binding Rossmann-fold domains"/>
    <property type="match status" value="1"/>
</dbReference>
<dbReference type="OrthoDB" id="9787292at2"/>
<protein>
    <submittedName>
        <fullName evidence="2">Nucleoside-diphosphate-sugar epimerase</fullName>
    </submittedName>
</protein>
<evidence type="ECO:0000259" key="1">
    <source>
        <dbReference type="Pfam" id="PF01370"/>
    </source>
</evidence>
<feature type="domain" description="NAD-dependent epimerase/dehydratase" evidence="1">
    <location>
        <begin position="3"/>
        <end position="234"/>
    </location>
</feature>
<accession>A0A1N6DJF2</accession>
<dbReference type="EMBL" id="FSRJ01000001">
    <property type="protein sequence ID" value="SIN70856.1"/>
    <property type="molecule type" value="Genomic_DNA"/>
</dbReference>
<dbReference type="InterPro" id="IPR001509">
    <property type="entry name" value="Epimerase_deHydtase"/>
</dbReference>
<dbReference type="Pfam" id="PF01370">
    <property type="entry name" value="Epimerase"/>
    <property type="match status" value="1"/>
</dbReference>
<dbReference type="GO" id="GO:0004029">
    <property type="term" value="F:aldehyde dehydrogenase (NAD+) activity"/>
    <property type="evidence" value="ECO:0007669"/>
    <property type="project" value="TreeGrafter"/>
</dbReference>
<gene>
    <name evidence="2" type="ORF">SAMN05443544_0311</name>
</gene>
<dbReference type="PANTHER" id="PTHR48079:SF6">
    <property type="entry name" value="NAD(P)-BINDING DOMAIN-CONTAINING PROTEIN-RELATED"/>
    <property type="match status" value="1"/>
</dbReference>
<evidence type="ECO:0000313" key="3">
    <source>
        <dbReference type="Proteomes" id="UP000184699"/>
    </source>
</evidence>
<dbReference type="InterPro" id="IPR036291">
    <property type="entry name" value="NAD(P)-bd_dom_sf"/>
</dbReference>
<dbReference type="STRING" id="232089.SAMN05443544_0311"/>
<organism evidence="2 3">
    <name type="scientific">Agromyces cerinus subsp. cerinus</name>
    <dbReference type="NCBI Taxonomy" id="232089"/>
    <lineage>
        <taxon>Bacteria</taxon>
        <taxon>Bacillati</taxon>
        <taxon>Actinomycetota</taxon>
        <taxon>Actinomycetes</taxon>
        <taxon>Micrococcales</taxon>
        <taxon>Microbacteriaceae</taxon>
        <taxon>Agromyces</taxon>
    </lineage>
</organism>
<dbReference type="GO" id="GO:0005737">
    <property type="term" value="C:cytoplasm"/>
    <property type="evidence" value="ECO:0007669"/>
    <property type="project" value="TreeGrafter"/>
</dbReference>
<keyword evidence="3" id="KW-1185">Reference proteome</keyword>
<dbReference type="Proteomes" id="UP000184699">
    <property type="component" value="Unassembled WGS sequence"/>
</dbReference>
<name>A0A1N6DJF2_9MICO</name>